<keyword evidence="12" id="KW-1185">Reference proteome</keyword>
<dbReference type="GO" id="GO:0046718">
    <property type="term" value="P:symbiont entry into host cell"/>
    <property type="evidence" value="ECO:0007669"/>
    <property type="project" value="UniProtKB-UniRule"/>
</dbReference>
<keyword evidence="3 8" id="KW-0945">Host-virus interaction</keyword>
<comment type="subunit">
    <text evidence="8">Self-assembles into homopentamers. The capsid has an icosahedral symmetry and consists of 72 capsomers, with each capsomer being a pentamer of L1. Interacts with the minor capsid protein L2; this interaction is necessary for viral genome encapsidation.</text>
</comment>
<evidence type="ECO:0000256" key="9">
    <source>
        <dbReference type="SAM" id="MobiDB-lite"/>
    </source>
</evidence>
<dbReference type="OrthoDB" id="5037at10239"/>
<evidence type="ECO:0000256" key="3">
    <source>
        <dbReference type="ARBA" id="ARBA00022581"/>
    </source>
</evidence>
<dbReference type="EMBL" id="AY956402">
    <property type="protein sequence ID" value="AAY32852.1"/>
    <property type="molecule type" value="Genomic_DNA"/>
</dbReference>
<comment type="similarity">
    <text evidence="8">Belongs to the papillomaviridae L1 protein family.</text>
</comment>
<keyword evidence="5 8" id="KW-0946">Virion</keyword>
<evidence type="ECO:0000256" key="8">
    <source>
        <dbReference type="RuleBase" id="RU361248"/>
    </source>
</evidence>
<evidence type="ECO:0000256" key="7">
    <source>
        <dbReference type="ARBA" id="ARBA00023296"/>
    </source>
</evidence>
<dbReference type="Proteomes" id="UP000114966">
    <property type="component" value="Segment"/>
</dbReference>
<dbReference type="Gene3D" id="2.60.175.20">
    <property type="entry name" value="Major capsid L1 (late) superfamily, Papillomavirus"/>
    <property type="match status" value="2"/>
</dbReference>
<evidence type="ECO:0000313" key="12">
    <source>
        <dbReference type="Proteomes" id="UP000114966"/>
    </source>
</evidence>
<dbReference type="EMBL" id="AY940040">
    <property type="protein sequence ID" value="AAX22761.1"/>
    <property type="molecule type" value="Genomic_DNA"/>
</dbReference>
<evidence type="ECO:0000313" key="10">
    <source>
        <dbReference type="EMBL" id="AAX22761.1"/>
    </source>
</evidence>
<evidence type="ECO:0000256" key="5">
    <source>
        <dbReference type="ARBA" id="ARBA00022844"/>
    </source>
</evidence>
<gene>
    <name evidence="8 10" type="primary">L1</name>
</gene>
<dbReference type="InterPro" id="IPR002210">
    <property type="entry name" value="Capsid_L1_Papillomavir"/>
</dbReference>
<dbReference type="GO" id="GO:0039620">
    <property type="term" value="C:T=7 icosahedral viral capsid"/>
    <property type="evidence" value="ECO:0007669"/>
    <property type="project" value="UniProtKB-KW"/>
</dbReference>
<comment type="function">
    <text evidence="8">Forms an icosahedral capsid with a T=7 symmetry and a 50 nm diameter. The capsid is composed of 72 pentamers linked to each other by disulfide bonds and associated with L2 proteins. Binds to heparan sulfate proteoglycans on cell surface of basal layer keratinocytes to provide initial virion attachment. This binding mediates a conformational change in the virus capsid that facilitates efficient infection. The virion enters the host cell via endocytosis. During virus trafficking, L1 protein dissociates from the viral DNA and the genomic DNA is released to the host nucleus. The virion assembly takes place within the cell nucleus. Encapsulates the genomic DNA together with protein L2.</text>
</comment>
<evidence type="ECO:0000256" key="2">
    <source>
        <dbReference type="ARBA" id="ARBA00022561"/>
    </source>
</evidence>
<accession>Q29UC8</accession>
<dbReference type="GO" id="GO:0005198">
    <property type="term" value="F:structural molecule activity"/>
    <property type="evidence" value="ECO:0007669"/>
    <property type="project" value="InterPro"/>
</dbReference>
<dbReference type="InterPro" id="IPR011222">
    <property type="entry name" value="dsDNA_vir_gr_I_capsid"/>
</dbReference>
<feature type="compositionally biased region" description="Basic residues" evidence="9">
    <location>
        <begin position="501"/>
        <end position="512"/>
    </location>
</feature>
<dbReference type="InterPro" id="IPR036973">
    <property type="entry name" value="Capsid_L1_sf_Papillomavir"/>
</dbReference>
<evidence type="ECO:0000256" key="6">
    <source>
        <dbReference type="ARBA" id="ARBA00022921"/>
    </source>
</evidence>
<keyword evidence="6 8" id="KW-0426">Late protein</keyword>
<feature type="region of interest" description="Disordered" evidence="9">
    <location>
        <begin position="486"/>
        <end position="512"/>
    </location>
</feature>
<reference evidence="11 12" key="2">
    <citation type="journal article" date="2006" name="J. Gen. Virol.">
        <title>Isolation and characterization of the first American bottlenose dolphin papillomavirus: Tursiops truncatus papillomavirus type 2.</title>
        <authorList>
            <person name="Rehtanz M."/>
            <person name="Ghim S.J."/>
            <person name="Rector A."/>
            <person name="Van Ranst M."/>
            <person name="Fair P.A."/>
            <person name="Bossart G.D."/>
            <person name="Jenson A.B."/>
        </authorList>
    </citation>
    <scope>NUCLEOTIDE SEQUENCE [LARGE SCALE GENOMIC DNA]</scope>
</reference>
<keyword evidence="7 8" id="KW-1160">Virus entry into host cell</keyword>
<proteinExistence type="inferred from homology"/>
<reference evidence="10" key="1">
    <citation type="submission" date="2005-02" db="EMBL/GenBank/DDBJ databases">
        <title>Identification of a new Dolphin Papillomavirus L1.</title>
        <authorList>
            <person name="Rehtanz M."/>
            <person name="Ghim S.-J."/>
            <person name="Jenson A.B."/>
            <person name="Bossart G.D."/>
        </authorList>
    </citation>
    <scope>NUCLEOTIDE SEQUENCE</scope>
    <source>
        <strain evidence="10">TtPV-2</strain>
    </source>
</reference>
<name>Q29UC8_9PAPI</name>
<dbReference type="PRINTS" id="PR00865">
    <property type="entry name" value="HPVCAPSIDL1"/>
</dbReference>
<organism evidence="10">
    <name type="scientific">Tursiops truncatus papillomavirus 2</name>
    <dbReference type="NCBI Taxonomy" id="936060"/>
    <lineage>
        <taxon>Viruses</taxon>
        <taxon>Monodnaviria</taxon>
        <taxon>Shotokuvirae</taxon>
        <taxon>Cossaviricota</taxon>
        <taxon>Papovaviricetes</taxon>
        <taxon>Zurhausenvirales</taxon>
        <taxon>Papillomaviridae</taxon>
        <taxon>Firstpapillomavirinae</taxon>
        <taxon>Upsilonpapillomavirus</taxon>
        <taxon>Upsilonpapillomavirus 2</taxon>
    </lineage>
</organism>
<keyword evidence="8" id="KW-1145">T=7 icosahedral capsid protein</keyword>
<dbReference type="Pfam" id="PF00500">
    <property type="entry name" value="Late_protein_L1"/>
    <property type="match status" value="1"/>
</dbReference>
<evidence type="ECO:0000256" key="1">
    <source>
        <dbReference type="ARBA" id="ARBA00004328"/>
    </source>
</evidence>
<protein>
    <recommendedName>
        <fullName evidence="8">Major capsid protein L1</fullName>
    </recommendedName>
</protein>
<dbReference type="SUPFAM" id="SSF88648">
    <property type="entry name" value="Group I dsDNA viruses"/>
    <property type="match status" value="1"/>
</dbReference>
<evidence type="ECO:0000256" key="4">
    <source>
        <dbReference type="ARBA" id="ARBA00022804"/>
    </source>
</evidence>
<keyword evidence="4 8" id="KW-1161">Viral attachment to host cell</keyword>
<keyword evidence="2 8" id="KW-0167">Capsid protein</keyword>
<dbReference type="RefSeq" id="YP_656480.1">
    <property type="nucleotide sequence ID" value="NC_008184.1"/>
</dbReference>
<dbReference type="KEGG" id="vg:5076540"/>
<sequence>MLQLPPPGALNRVLHTDEFIVRTNAFYHAMTERLITIGNPYYRVKGESEGSVIAEKVSPHQYRVFRIQLPDPNQLALVDASVYDPKSERLVWLLRGFDIGRGGPLGVGATGHPLFDKLKDAENPNNAYTNLEKTDSRQNVCMDPKSMQMIIVGCTPAVGHYWDKADACPSIAPPKPGACPALVLKNSPLEDGDMIDLGFGSMNNKALNESHSAVPLDIVNSITKHPDMLKMAAEPYGNSCWFCLVREQMFARHLWARNGEIGDAVPNAFEHAADSLYLTSSSNGERAHMATPAYLCTPSGSLVSSDTQVFNRPFWLQRAQGRNNGACWHNELFVSIADNTRGTNFNISVKADGKAIDGAYKYKGDDFKQYVRHCEIFELTFIIQLGKVSLTAEAVAHLQGMDASILEEWNIGFQGTATVSAEEKYRYLSSLATKCPDNPPTPKVQDRYDGLSFWTVDVSKTLSKDLENYPLGRKFLYQAGLTNGVPATRKRTSGGPSSKLPTKRKRRKVTRT</sequence>
<dbReference type="GO" id="GO:0019062">
    <property type="term" value="P:virion attachment to host cell"/>
    <property type="evidence" value="ECO:0007669"/>
    <property type="project" value="UniProtKB-UniRule"/>
</dbReference>
<evidence type="ECO:0000313" key="11">
    <source>
        <dbReference type="EMBL" id="AAY32852.1"/>
    </source>
</evidence>
<comment type="subcellular location">
    <subcellularLocation>
        <location evidence="1 8">Virion</location>
    </subcellularLocation>
</comment>